<protein>
    <submittedName>
        <fullName evidence="1">Uncharacterized protein</fullName>
    </submittedName>
</protein>
<sequence>MFSTERRITKEAITVKHFNHKAKKTPISIHFVVFSHPQSSLFQILLSSCKQRHFVHDPYIKAQVKKGGETNIHS</sequence>
<gene>
    <name evidence="1" type="ORF">L2E82_30046</name>
</gene>
<dbReference type="EMBL" id="CM042013">
    <property type="protein sequence ID" value="KAI3739636.1"/>
    <property type="molecule type" value="Genomic_DNA"/>
</dbReference>
<evidence type="ECO:0000313" key="1">
    <source>
        <dbReference type="EMBL" id="KAI3739636.1"/>
    </source>
</evidence>
<keyword evidence="2" id="KW-1185">Reference proteome</keyword>
<name>A0ACB9CZF6_CICIN</name>
<accession>A0ACB9CZF6</accession>
<reference evidence="1 2" key="2">
    <citation type="journal article" date="2022" name="Mol. Ecol. Resour.">
        <title>The genomes of chicory, endive, great burdock and yacon provide insights into Asteraceae paleo-polyploidization history and plant inulin production.</title>
        <authorList>
            <person name="Fan W."/>
            <person name="Wang S."/>
            <person name="Wang H."/>
            <person name="Wang A."/>
            <person name="Jiang F."/>
            <person name="Liu H."/>
            <person name="Zhao H."/>
            <person name="Xu D."/>
            <person name="Zhang Y."/>
        </authorList>
    </citation>
    <scope>NUCLEOTIDE SEQUENCE [LARGE SCALE GENOMIC DNA]</scope>
    <source>
        <strain evidence="2">cv. Punajuju</strain>
        <tissue evidence="1">Leaves</tissue>
    </source>
</reference>
<reference evidence="2" key="1">
    <citation type="journal article" date="2022" name="Mol. Ecol. Resour.">
        <title>The genomes of chicory, endive, great burdock and yacon provide insights into Asteraceae palaeo-polyploidization history and plant inulin production.</title>
        <authorList>
            <person name="Fan W."/>
            <person name="Wang S."/>
            <person name="Wang H."/>
            <person name="Wang A."/>
            <person name="Jiang F."/>
            <person name="Liu H."/>
            <person name="Zhao H."/>
            <person name="Xu D."/>
            <person name="Zhang Y."/>
        </authorList>
    </citation>
    <scope>NUCLEOTIDE SEQUENCE [LARGE SCALE GENOMIC DNA]</scope>
    <source>
        <strain evidence="2">cv. Punajuju</strain>
    </source>
</reference>
<organism evidence="1 2">
    <name type="scientific">Cichorium intybus</name>
    <name type="common">Chicory</name>
    <dbReference type="NCBI Taxonomy" id="13427"/>
    <lineage>
        <taxon>Eukaryota</taxon>
        <taxon>Viridiplantae</taxon>
        <taxon>Streptophyta</taxon>
        <taxon>Embryophyta</taxon>
        <taxon>Tracheophyta</taxon>
        <taxon>Spermatophyta</taxon>
        <taxon>Magnoliopsida</taxon>
        <taxon>eudicotyledons</taxon>
        <taxon>Gunneridae</taxon>
        <taxon>Pentapetalae</taxon>
        <taxon>asterids</taxon>
        <taxon>campanulids</taxon>
        <taxon>Asterales</taxon>
        <taxon>Asteraceae</taxon>
        <taxon>Cichorioideae</taxon>
        <taxon>Cichorieae</taxon>
        <taxon>Cichoriinae</taxon>
        <taxon>Cichorium</taxon>
    </lineage>
</organism>
<evidence type="ECO:0000313" key="2">
    <source>
        <dbReference type="Proteomes" id="UP001055811"/>
    </source>
</evidence>
<dbReference type="Proteomes" id="UP001055811">
    <property type="component" value="Linkage Group LG05"/>
</dbReference>
<comment type="caution">
    <text evidence="1">The sequence shown here is derived from an EMBL/GenBank/DDBJ whole genome shotgun (WGS) entry which is preliminary data.</text>
</comment>
<proteinExistence type="predicted"/>